<dbReference type="Ensembl" id="ENSCSRT00000011435.1">
    <property type="protein sequence ID" value="ENSCSRP00000011026.1"/>
    <property type="gene ID" value="ENSCSRG00000008262.1"/>
</dbReference>
<proteinExistence type="predicted"/>
<dbReference type="Gene3D" id="2.20.70.90">
    <property type="match status" value="1"/>
</dbReference>
<protein>
    <recommendedName>
        <fullName evidence="4">DNM3B</fullName>
    </recommendedName>
</protein>
<reference evidence="2" key="1">
    <citation type="submission" date="2025-08" db="UniProtKB">
        <authorList>
            <consortium name="Ensembl"/>
        </authorList>
    </citation>
    <scope>IDENTIFICATION</scope>
</reference>
<evidence type="ECO:0008006" key="4">
    <source>
        <dbReference type="Google" id="ProtNLM"/>
    </source>
</evidence>
<reference evidence="2" key="2">
    <citation type="submission" date="2025-09" db="UniProtKB">
        <authorList>
            <consortium name="Ensembl"/>
        </authorList>
    </citation>
    <scope>IDENTIFICATION</scope>
</reference>
<dbReference type="Proteomes" id="UP000694403">
    <property type="component" value="Unplaced"/>
</dbReference>
<organism evidence="2 3">
    <name type="scientific">Chelydra serpentina</name>
    <name type="common">Snapping turtle</name>
    <name type="synonym">Testudo serpentina</name>
    <dbReference type="NCBI Taxonomy" id="8475"/>
    <lineage>
        <taxon>Eukaryota</taxon>
        <taxon>Metazoa</taxon>
        <taxon>Chordata</taxon>
        <taxon>Craniata</taxon>
        <taxon>Vertebrata</taxon>
        <taxon>Euteleostomi</taxon>
        <taxon>Archelosauria</taxon>
        <taxon>Testudinata</taxon>
        <taxon>Testudines</taxon>
        <taxon>Cryptodira</taxon>
        <taxon>Durocryptodira</taxon>
        <taxon>Americhelydia</taxon>
        <taxon>Chelydroidea</taxon>
        <taxon>Chelydridae</taxon>
        <taxon>Chelydra</taxon>
    </lineage>
</organism>
<evidence type="ECO:0000256" key="1">
    <source>
        <dbReference type="SAM" id="MobiDB-lite"/>
    </source>
</evidence>
<dbReference type="AlphaFoldDB" id="A0A8C3S9Y7"/>
<name>A0A8C3S9Y7_CHESE</name>
<feature type="region of interest" description="Disordered" evidence="1">
    <location>
        <begin position="1"/>
        <end position="23"/>
    </location>
</feature>
<accession>A0A8C3S9Y7</accession>
<evidence type="ECO:0000313" key="2">
    <source>
        <dbReference type="Ensembl" id="ENSCSRP00000011026.1"/>
    </source>
</evidence>
<dbReference type="FunFam" id="3.40.50.150:FF:000011">
    <property type="entry name" value="DNA methyltransferase 3 alpha"/>
    <property type="match status" value="1"/>
</dbReference>
<sequence length="139" mass="15913">VGAQAHLARSSRTECRTNARSQAPALLSPRPLASTVNDKLELQECLEHGRIAKFSKVRTITTRSNSIKQGKDQHFPVFMNEKEDILWCTEMERVFGFPVHYTDVSNMSRLARQRLLGRSWSVPVIRHLFAPLKEYFACV</sequence>
<dbReference type="InterPro" id="IPR029063">
    <property type="entry name" value="SAM-dependent_MTases_sf"/>
</dbReference>
<evidence type="ECO:0000313" key="3">
    <source>
        <dbReference type="Proteomes" id="UP000694403"/>
    </source>
</evidence>
<keyword evidence="3" id="KW-1185">Reference proteome</keyword>
<dbReference type="SUPFAM" id="SSF53335">
    <property type="entry name" value="S-adenosyl-L-methionine-dependent methyltransferases"/>
    <property type="match status" value="1"/>
</dbReference>